<dbReference type="AlphaFoldDB" id="A0A0E9RDY2"/>
<evidence type="ECO:0000313" key="1">
    <source>
        <dbReference type="EMBL" id="JAH26548.1"/>
    </source>
</evidence>
<proteinExistence type="predicted"/>
<sequence>MLVTNHHYGLHHSAKLALGLSTTRDIQQTWRIQ</sequence>
<dbReference type="EMBL" id="GBXM01082029">
    <property type="protein sequence ID" value="JAH26548.1"/>
    <property type="molecule type" value="Transcribed_RNA"/>
</dbReference>
<reference evidence="1" key="1">
    <citation type="submission" date="2014-11" db="EMBL/GenBank/DDBJ databases">
        <authorList>
            <person name="Amaro Gonzalez C."/>
        </authorList>
    </citation>
    <scope>NUCLEOTIDE SEQUENCE</scope>
</reference>
<reference evidence="1" key="2">
    <citation type="journal article" date="2015" name="Fish Shellfish Immunol.">
        <title>Early steps in the European eel (Anguilla anguilla)-Vibrio vulnificus interaction in the gills: Role of the RtxA13 toxin.</title>
        <authorList>
            <person name="Callol A."/>
            <person name="Pajuelo D."/>
            <person name="Ebbesson L."/>
            <person name="Teles M."/>
            <person name="MacKenzie S."/>
            <person name="Amaro C."/>
        </authorList>
    </citation>
    <scope>NUCLEOTIDE SEQUENCE</scope>
</reference>
<accession>A0A0E9RDY2</accession>
<organism evidence="1">
    <name type="scientific">Anguilla anguilla</name>
    <name type="common">European freshwater eel</name>
    <name type="synonym">Muraena anguilla</name>
    <dbReference type="NCBI Taxonomy" id="7936"/>
    <lineage>
        <taxon>Eukaryota</taxon>
        <taxon>Metazoa</taxon>
        <taxon>Chordata</taxon>
        <taxon>Craniata</taxon>
        <taxon>Vertebrata</taxon>
        <taxon>Euteleostomi</taxon>
        <taxon>Actinopterygii</taxon>
        <taxon>Neopterygii</taxon>
        <taxon>Teleostei</taxon>
        <taxon>Anguilliformes</taxon>
        <taxon>Anguillidae</taxon>
        <taxon>Anguilla</taxon>
    </lineage>
</organism>
<name>A0A0E9RDY2_ANGAN</name>
<protein>
    <submittedName>
        <fullName evidence="1">Uncharacterized protein</fullName>
    </submittedName>
</protein>